<protein>
    <submittedName>
        <fullName evidence="1">Uncharacterized protein</fullName>
    </submittedName>
</protein>
<comment type="caution">
    <text evidence="1">The sequence shown here is derived from an EMBL/GenBank/DDBJ whole genome shotgun (WGS) entry which is preliminary data.</text>
</comment>
<keyword evidence="2" id="KW-1185">Reference proteome</keyword>
<organism evidence="1 2">
    <name type="scientific">Pleurotus eryngii</name>
    <name type="common">Boletus of the steppes</name>
    <dbReference type="NCBI Taxonomy" id="5323"/>
    <lineage>
        <taxon>Eukaryota</taxon>
        <taxon>Fungi</taxon>
        <taxon>Dikarya</taxon>
        <taxon>Basidiomycota</taxon>
        <taxon>Agaricomycotina</taxon>
        <taxon>Agaricomycetes</taxon>
        <taxon>Agaricomycetidae</taxon>
        <taxon>Agaricales</taxon>
        <taxon>Pleurotineae</taxon>
        <taxon>Pleurotaceae</taxon>
        <taxon>Pleurotus</taxon>
    </lineage>
</organism>
<dbReference type="EMBL" id="MU154620">
    <property type="protein sequence ID" value="KAF9491425.1"/>
    <property type="molecule type" value="Genomic_DNA"/>
</dbReference>
<reference evidence="1" key="1">
    <citation type="submission" date="2020-11" db="EMBL/GenBank/DDBJ databases">
        <authorList>
            <consortium name="DOE Joint Genome Institute"/>
            <person name="Ahrendt S."/>
            <person name="Riley R."/>
            <person name="Andreopoulos W."/>
            <person name="Labutti K."/>
            <person name="Pangilinan J."/>
            <person name="Ruiz-Duenas F.J."/>
            <person name="Barrasa J.M."/>
            <person name="Sanchez-Garcia M."/>
            <person name="Camarero S."/>
            <person name="Miyauchi S."/>
            <person name="Serrano A."/>
            <person name="Linde D."/>
            <person name="Babiker R."/>
            <person name="Drula E."/>
            <person name="Ayuso-Fernandez I."/>
            <person name="Pacheco R."/>
            <person name="Padilla G."/>
            <person name="Ferreira P."/>
            <person name="Barriuso J."/>
            <person name="Kellner H."/>
            <person name="Castanera R."/>
            <person name="Alfaro M."/>
            <person name="Ramirez L."/>
            <person name="Pisabarro A.G."/>
            <person name="Kuo A."/>
            <person name="Tritt A."/>
            <person name="Lipzen A."/>
            <person name="He G."/>
            <person name="Yan M."/>
            <person name="Ng V."/>
            <person name="Cullen D."/>
            <person name="Martin F."/>
            <person name="Rosso M.-N."/>
            <person name="Henrissat B."/>
            <person name="Hibbett D."/>
            <person name="Martinez A.T."/>
            <person name="Grigoriev I.V."/>
        </authorList>
    </citation>
    <scope>NUCLEOTIDE SEQUENCE</scope>
    <source>
        <strain evidence="1">ATCC 90797</strain>
    </source>
</reference>
<gene>
    <name evidence="1" type="ORF">BDN71DRAFT_1434001</name>
</gene>
<dbReference type="AlphaFoldDB" id="A0A9P6DDI5"/>
<dbReference type="Proteomes" id="UP000807025">
    <property type="component" value="Unassembled WGS sequence"/>
</dbReference>
<evidence type="ECO:0000313" key="1">
    <source>
        <dbReference type="EMBL" id="KAF9491425.1"/>
    </source>
</evidence>
<dbReference type="OrthoDB" id="3067373at2759"/>
<evidence type="ECO:0000313" key="2">
    <source>
        <dbReference type="Proteomes" id="UP000807025"/>
    </source>
</evidence>
<sequence>MNSFYNKIEAEAASSPQMYEMDLEAVERFGLTILKEDTDTISKLVQCNDAGEVEEATIAIQGIISRCLLPLFELKSNRYTPNAKLHPLLEFLGKYKSTNVSGVNEYTTITASAHFFTPAKQATGFSIVDMNPELDPHGVLGKVDRTKWMHTDDNKVEYYMFMPHDDDKR</sequence>
<proteinExistence type="predicted"/>
<accession>A0A9P6DDI5</accession>
<name>A0A9P6DDI5_PLEER</name>